<feature type="compositionally biased region" description="Basic and acidic residues" evidence="2">
    <location>
        <begin position="342"/>
        <end position="354"/>
    </location>
</feature>
<keyword evidence="3" id="KW-0472">Membrane</keyword>
<dbReference type="InterPro" id="IPR013601">
    <property type="entry name" value="FAE1_typ3_polyketide_synth"/>
</dbReference>
<evidence type="ECO:0000256" key="2">
    <source>
        <dbReference type="SAM" id="MobiDB-lite"/>
    </source>
</evidence>
<dbReference type="EMBL" id="LSYV01000033">
    <property type="protein sequence ID" value="KXZ47805.1"/>
    <property type="molecule type" value="Genomic_DNA"/>
</dbReference>
<feature type="region of interest" description="Disordered" evidence="2">
    <location>
        <begin position="325"/>
        <end position="405"/>
    </location>
</feature>
<evidence type="ECO:0000313" key="7">
    <source>
        <dbReference type="Proteomes" id="UP000075714"/>
    </source>
</evidence>
<dbReference type="EC" id="2.3.1.-" evidence="1"/>
<dbReference type="Pfam" id="PF02797">
    <property type="entry name" value="Chal_sti_synt_C"/>
    <property type="match status" value="1"/>
</dbReference>
<evidence type="ECO:0000259" key="4">
    <source>
        <dbReference type="Pfam" id="PF02797"/>
    </source>
</evidence>
<feature type="domain" description="FAE" evidence="5">
    <location>
        <begin position="242"/>
        <end position="319"/>
    </location>
</feature>
<feature type="domain" description="FAE" evidence="5">
    <location>
        <begin position="11"/>
        <end position="212"/>
    </location>
</feature>
<comment type="caution">
    <text evidence="6">The sequence shown here is derived from an EMBL/GenBank/DDBJ whole genome shotgun (WGS) entry which is preliminary data.</text>
</comment>
<dbReference type="Proteomes" id="UP000075714">
    <property type="component" value="Unassembled WGS sequence"/>
</dbReference>
<keyword evidence="7" id="KW-1185">Reference proteome</keyword>
<feature type="compositionally biased region" description="Basic and acidic residues" evidence="2">
    <location>
        <begin position="373"/>
        <end position="382"/>
    </location>
</feature>
<dbReference type="PIRSF" id="PIRSF036417">
    <property type="entry name" value="3-ktacl-CoA_syn"/>
    <property type="match status" value="1"/>
</dbReference>
<proteinExistence type="inferred from homology"/>
<dbReference type="AlphaFoldDB" id="A0A150GDZ7"/>
<dbReference type="PANTHER" id="PTHR31561">
    <property type="entry name" value="3-KETOACYL-COA SYNTHASE"/>
    <property type="match status" value="1"/>
</dbReference>
<evidence type="ECO:0000256" key="1">
    <source>
        <dbReference type="PIRNR" id="PIRNR036417"/>
    </source>
</evidence>
<dbReference type="InterPro" id="IPR012392">
    <property type="entry name" value="3-ktacl-CoA_syn"/>
</dbReference>
<evidence type="ECO:0000313" key="6">
    <source>
        <dbReference type="EMBL" id="KXZ47805.1"/>
    </source>
</evidence>
<dbReference type="GO" id="GO:0006633">
    <property type="term" value="P:fatty acid biosynthetic process"/>
    <property type="evidence" value="ECO:0007669"/>
    <property type="project" value="UniProtKB-UniPathway"/>
</dbReference>
<comment type="pathway">
    <text evidence="1">Lipid metabolism; fatty acid biosynthesis.</text>
</comment>
<keyword evidence="1" id="KW-0808">Transferase</keyword>
<protein>
    <recommendedName>
        <fullName evidence="1">3-ketoacyl-CoA synthase</fullName>
        <ecNumber evidence="1">2.3.1.-</ecNumber>
    </recommendedName>
</protein>
<organism evidence="6 7">
    <name type="scientific">Gonium pectorale</name>
    <name type="common">Green alga</name>
    <dbReference type="NCBI Taxonomy" id="33097"/>
    <lineage>
        <taxon>Eukaryota</taxon>
        <taxon>Viridiplantae</taxon>
        <taxon>Chlorophyta</taxon>
        <taxon>core chlorophytes</taxon>
        <taxon>Chlorophyceae</taxon>
        <taxon>CS clade</taxon>
        <taxon>Chlamydomonadales</taxon>
        <taxon>Volvocaceae</taxon>
        <taxon>Gonium</taxon>
    </lineage>
</organism>
<feature type="transmembrane region" description="Helical" evidence="3">
    <location>
        <begin position="531"/>
        <end position="553"/>
    </location>
</feature>
<evidence type="ECO:0000256" key="3">
    <source>
        <dbReference type="SAM" id="Phobius"/>
    </source>
</evidence>
<dbReference type="InterPro" id="IPR012328">
    <property type="entry name" value="Chalcone/stilbene_synt_C"/>
</dbReference>
<keyword evidence="3" id="KW-0812">Transmembrane</keyword>
<feature type="domain" description="Chalcone/stilbene synthase C-terminal" evidence="4">
    <location>
        <begin position="414"/>
        <end position="465"/>
    </location>
</feature>
<dbReference type="GO" id="GO:0016020">
    <property type="term" value="C:membrane"/>
    <property type="evidence" value="ECO:0007669"/>
    <property type="project" value="InterPro"/>
</dbReference>
<reference evidence="7" key="1">
    <citation type="journal article" date="2016" name="Nat. Commun.">
        <title>The Gonium pectorale genome demonstrates co-option of cell cycle regulation during the evolution of multicellularity.</title>
        <authorList>
            <person name="Hanschen E.R."/>
            <person name="Marriage T.N."/>
            <person name="Ferris P.J."/>
            <person name="Hamaji T."/>
            <person name="Toyoda A."/>
            <person name="Fujiyama A."/>
            <person name="Neme R."/>
            <person name="Noguchi H."/>
            <person name="Minakuchi Y."/>
            <person name="Suzuki M."/>
            <person name="Kawai-Toyooka H."/>
            <person name="Smith D.R."/>
            <person name="Sparks H."/>
            <person name="Anderson J."/>
            <person name="Bakaric R."/>
            <person name="Luria V."/>
            <person name="Karger A."/>
            <person name="Kirschner M.W."/>
            <person name="Durand P.M."/>
            <person name="Michod R.E."/>
            <person name="Nozaki H."/>
            <person name="Olson B.J."/>
        </authorList>
    </citation>
    <scope>NUCLEOTIDE SEQUENCE [LARGE SCALE GENOMIC DNA]</scope>
    <source>
        <strain evidence="7">NIES-2863</strain>
    </source>
</reference>
<gene>
    <name evidence="6" type="ORF">GPECTOR_32g417</name>
</gene>
<dbReference type="InterPro" id="IPR016039">
    <property type="entry name" value="Thiolase-like"/>
</dbReference>
<dbReference type="Gene3D" id="3.40.47.10">
    <property type="match status" value="2"/>
</dbReference>
<evidence type="ECO:0000259" key="5">
    <source>
        <dbReference type="Pfam" id="PF08392"/>
    </source>
</evidence>
<accession>A0A150GDZ7</accession>
<dbReference type="SUPFAM" id="SSF53901">
    <property type="entry name" value="Thiolase-like"/>
    <property type="match status" value="2"/>
</dbReference>
<feature type="compositionally biased region" description="Low complexity" evidence="2">
    <location>
        <begin position="384"/>
        <end position="397"/>
    </location>
</feature>
<name>A0A150GDZ7_GONPE</name>
<keyword evidence="3" id="KW-1133">Transmembrane helix</keyword>
<dbReference type="Pfam" id="PF08392">
    <property type="entry name" value="FAE1_CUT1_RppA"/>
    <property type="match status" value="2"/>
</dbReference>
<sequence>MVSLTSMLGPNRPVYLYDLEVFRPPAAYKVDQVSVIRMWEETQRYNQDDVDFQRRVYARSGLSPTLTHLPPNLNPAFVGNDARTDLDSAAVECRTAVCGAVSGLLKKTGIKPSEIDILVTTCSIYCPTPSMASMVVNAFKLRKDVQAYHLGGMGCANGVVAINMAHPNANALFVTTETTTPAYYRGNERHRLVTNLLFRMGAAAMLLTNKRSLAIRGPLLEPPTGSGAASSSAAAGRRRYGPGAKYVLQHRVRVHLGQSDEAISAIYYGPDAEGLNGIYLGKNVVKEASRALSVAVTKVAPWVLTWSQLLEAGLDMLQQRRAAAAARRNRRRVPAGDGDGDSVPRDGPLKEKPQPSENGSCTPAENGRPPAENGHKSGEAEGKSAPSPAAAPAAAAPGHQPYRPNFTKSTVSHFLLHAGGAKVLDGLGEALQLDATRLAPSRSVLHDYGNISSSTTWYTLACVETLNGVRRGERIMQVGVGSGIKCGVNVWKALRDVREVHDAWSHRLSPEERRSLALERSVDVAFGGAHLALRGLFAVLMLLAAIAMHALMLRTSIAA</sequence>
<dbReference type="STRING" id="33097.A0A150GDZ7"/>
<dbReference type="GO" id="GO:0016747">
    <property type="term" value="F:acyltransferase activity, transferring groups other than amino-acyl groups"/>
    <property type="evidence" value="ECO:0007669"/>
    <property type="project" value="InterPro"/>
</dbReference>
<dbReference type="OrthoDB" id="329835at2759"/>
<keyword evidence="1" id="KW-0012">Acyltransferase</keyword>
<dbReference type="UniPathway" id="UPA00094"/>
<comment type="similarity">
    <text evidence="1">Belongs to the thiolase-like superfamily. Chalcone/stilbene synthases family.</text>
</comment>